<evidence type="ECO:0000313" key="2">
    <source>
        <dbReference type="Proteomes" id="UP000298416"/>
    </source>
</evidence>
<gene>
    <name evidence="1" type="ORF">SASPL_107404</name>
</gene>
<evidence type="ECO:0000313" key="1">
    <source>
        <dbReference type="EMBL" id="KAG6429355.1"/>
    </source>
</evidence>
<sequence length="134" mass="15520">MLGRRNASIQPHPTPDAEMERAIHPSLQQIVDLKVFILLINSWLLIGEKERLKELLVERLVECGWKDEMKALCREFARKKGRDTITVHELVKVITPKGRAKRNAGKPQGLQYIRSRHVDSVSMTRSIKKMHDLF</sequence>
<dbReference type="Pfam" id="PF10163">
    <property type="entry name" value="EnY2"/>
    <property type="match status" value="1"/>
</dbReference>
<reference evidence="1" key="2">
    <citation type="submission" date="2020-08" db="EMBL/GenBank/DDBJ databases">
        <title>Plant Genome Project.</title>
        <authorList>
            <person name="Zhang R.-G."/>
        </authorList>
    </citation>
    <scope>NUCLEOTIDE SEQUENCE</scope>
    <source>
        <strain evidence="1">Huo1</strain>
        <tissue evidence="1">Leaf</tissue>
    </source>
</reference>
<dbReference type="Proteomes" id="UP000298416">
    <property type="component" value="Unassembled WGS sequence"/>
</dbReference>
<proteinExistence type="predicted"/>
<dbReference type="GO" id="GO:0006406">
    <property type="term" value="P:mRNA export from nucleus"/>
    <property type="evidence" value="ECO:0007669"/>
    <property type="project" value="InterPro"/>
</dbReference>
<dbReference type="PANTHER" id="PTHR12514">
    <property type="entry name" value="ENHANCER OF YELLOW 2 TRANSCRIPTION FACTOR"/>
    <property type="match status" value="1"/>
</dbReference>
<dbReference type="GO" id="GO:0005643">
    <property type="term" value="C:nuclear pore"/>
    <property type="evidence" value="ECO:0007669"/>
    <property type="project" value="InterPro"/>
</dbReference>
<keyword evidence="2" id="KW-1185">Reference proteome</keyword>
<protein>
    <recommendedName>
        <fullName evidence="3">Transcription and mRNA export factor ENY2</fullName>
    </recommendedName>
</protein>
<name>A0A8X8YCD1_SALSN</name>
<dbReference type="GO" id="GO:0000124">
    <property type="term" value="C:SAGA complex"/>
    <property type="evidence" value="ECO:0007669"/>
    <property type="project" value="InterPro"/>
</dbReference>
<reference evidence="1" key="1">
    <citation type="submission" date="2018-01" db="EMBL/GenBank/DDBJ databases">
        <authorList>
            <person name="Mao J.F."/>
        </authorList>
    </citation>
    <scope>NUCLEOTIDE SEQUENCE</scope>
    <source>
        <strain evidence="1">Huo1</strain>
        <tissue evidence="1">Leaf</tissue>
    </source>
</reference>
<dbReference type="InterPro" id="IPR018783">
    <property type="entry name" value="TF_ENY2"/>
</dbReference>
<dbReference type="Gene3D" id="1.10.246.140">
    <property type="match status" value="1"/>
</dbReference>
<dbReference type="InterPro" id="IPR038212">
    <property type="entry name" value="TF_EnY2_sf"/>
</dbReference>
<accession>A0A8X8YCD1</accession>
<dbReference type="GO" id="GO:0003713">
    <property type="term" value="F:transcription coactivator activity"/>
    <property type="evidence" value="ECO:0007669"/>
    <property type="project" value="InterPro"/>
</dbReference>
<dbReference type="AlphaFoldDB" id="A0A8X8YCD1"/>
<organism evidence="1">
    <name type="scientific">Salvia splendens</name>
    <name type="common">Scarlet sage</name>
    <dbReference type="NCBI Taxonomy" id="180675"/>
    <lineage>
        <taxon>Eukaryota</taxon>
        <taxon>Viridiplantae</taxon>
        <taxon>Streptophyta</taxon>
        <taxon>Embryophyta</taxon>
        <taxon>Tracheophyta</taxon>
        <taxon>Spermatophyta</taxon>
        <taxon>Magnoliopsida</taxon>
        <taxon>eudicotyledons</taxon>
        <taxon>Gunneridae</taxon>
        <taxon>Pentapetalae</taxon>
        <taxon>asterids</taxon>
        <taxon>lamiids</taxon>
        <taxon>Lamiales</taxon>
        <taxon>Lamiaceae</taxon>
        <taxon>Nepetoideae</taxon>
        <taxon>Mentheae</taxon>
        <taxon>Salviinae</taxon>
        <taxon>Salvia</taxon>
        <taxon>Salvia subgen. Calosphace</taxon>
        <taxon>core Calosphace</taxon>
    </lineage>
</organism>
<comment type="caution">
    <text evidence="1">The sequence shown here is derived from an EMBL/GenBank/DDBJ whole genome shotgun (WGS) entry which is preliminary data.</text>
</comment>
<evidence type="ECO:0008006" key="3">
    <source>
        <dbReference type="Google" id="ProtNLM"/>
    </source>
</evidence>
<dbReference type="EMBL" id="PNBA02000003">
    <property type="protein sequence ID" value="KAG6429355.1"/>
    <property type="molecule type" value="Genomic_DNA"/>
</dbReference>